<name>A0AAN9AQK8_9CAEN</name>
<dbReference type="CDD" id="cd09076">
    <property type="entry name" value="L1-EN"/>
    <property type="match status" value="1"/>
</dbReference>
<feature type="compositionally biased region" description="Basic residues" evidence="1">
    <location>
        <begin position="502"/>
        <end position="512"/>
    </location>
</feature>
<keyword evidence="4" id="KW-1185">Reference proteome</keyword>
<feature type="region of interest" description="Disordered" evidence="1">
    <location>
        <begin position="439"/>
        <end position="460"/>
    </location>
</feature>
<dbReference type="InterPro" id="IPR005135">
    <property type="entry name" value="Endo/exonuclease/phosphatase"/>
</dbReference>
<accession>A0AAN9AQK8</accession>
<comment type="caution">
    <text evidence="3">The sequence shown here is derived from an EMBL/GenBank/DDBJ whole genome shotgun (WGS) entry which is preliminary data.</text>
</comment>
<feature type="region of interest" description="Disordered" evidence="1">
    <location>
        <begin position="473"/>
        <end position="512"/>
    </location>
</feature>
<dbReference type="EMBL" id="JBAMIC010000022">
    <property type="protein sequence ID" value="KAK7091214.1"/>
    <property type="molecule type" value="Genomic_DNA"/>
</dbReference>
<protein>
    <recommendedName>
        <fullName evidence="2">Endonuclease/exonuclease/phosphatase domain-containing protein</fullName>
    </recommendedName>
</protein>
<proteinExistence type="predicted"/>
<dbReference type="InterPro" id="IPR036691">
    <property type="entry name" value="Endo/exonu/phosph_ase_sf"/>
</dbReference>
<reference evidence="3 4" key="1">
    <citation type="submission" date="2024-02" db="EMBL/GenBank/DDBJ databases">
        <title>Chromosome-scale genome assembly of the rough periwinkle Littorina saxatilis.</title>
        <authorList>
            <person name="De Jode A."/>
            <person name="Faria R."/>
            <person name="Formenti G."/>
            <person name="Sims Y."/>
            <person name="Smith T.P."/>
            <person name="Tracey A."/>
            <person name="Wood J.M.D."/>
            <person name="Zagrodzka Z.B."/>
            <person name="Johannesson K."/>
            <person name="Butlin R.K."/>
            <person name="Leder E.H."/>
        </authorList>
    </citation>
    <scope>NUCLEOTIDE SEQUENCE [LARGE SCALE GENOMIC DNA]</scope>
    <source>
        <strain evidence="3">Snail1</strain>
        <tissue evidence="3">Muscle</tissue>
    </source>
</reference>
<sequence length="512" mass="58585">MTSNSESRKEAARPTPLLTTRRTTRIATWNVQTMYQAGKTLQVAREMKKYKIQVLGISEARWTTSGRVRLSSGEEVLYSGHQEEGAPHTLGVVLMLAPEAQRALIGYEAISPRIITAKFATKKKNINLNIIQCYAPTNDEPDVEKKDNYYRQLQAVLDGIKDRDITLVMGDFNAKVGGDNAGYEDIMGKHGLGQMNDNGERFAEMCALNQLVIGGSVFPHKRIHKATWISPDHVTENQIDHICINKKFRRSWMDVRVMRGADVYTDHQLVTTTVRLRLKKHHSSNSARVKFNVGMLRDEEVRTRFQISLTNRFQPLQGMIEEDEADIKSQWEHYSKMWKDTCEEVVGKKKSQHKEWISADTIQKIEDRKKKKKARNESRTRAGKAKAQKEYTAAEKEVKKGIKKDKKDYIDNLAKEAEEAAGQGNLKDLYMTTKKLAGKFQQTDKPVRDKNGDPITTTDDQMKRWAEHFKELLNTGHQTSRDRTAHQHRQAHKGGNQESHNVTKKWKSVGAR</sequence>
<evidence type="ECO:0000313" key="3">
    <source>
        <dbReference type="EMBL" id="KAK7091214.1"/>
    </source>
</evidence>
<dbReference type="Proteomes" id="UP001374579">
    <property type="component" value="Unassembled WGS sequence"/>
</dbReference>
<dbReference type="SUPFAM" id="SSF56219">
    <property type="entry name" value="DNase I-like"/>
    <property type="match status" value="1"/>
</dbReference>
<feature type="region of interest" description="Disordered" evidence="1">
    <location>
        <begin position="367"/>
        <end position="390"/>
    </location>
</feature>
<dbReference type="Gene3D" id="3.60.10.10">
    <property type="entry name" value="Endonuclease/exonuclease/phosphatase"/>
    <property type="match status" value="1"/>
</dbReference>
<dbReference type="InterPro" id="IPR027124">
    <property type="entry name" value="Swc5/CFDP1/2"/>
</dbReference>
<gene>
    <name evidence="3" type="ORF">V1264_008932</name>
</gene>
<dbReference type="Pfam" id="PF03372">
    <property type="entry name" value="Exo_endo_phos"/>
    <property type="match status" value="1"/>
</dbReference>
<dbReference type="AlphaFoldDB" id="A0AAN9AQK8"/>
<feature type="domain" description="Endonuclease/exonuclease/phosphatase" evidence="2">
    <location>
        <begin position="27"/>
        <end position="267"/>
    </location>
</feature>
<dbReference type="PANTHER" id="PTHR23227">
    <property type="entry name" value="BUCENTAUR RELATED"/>
    <property type="match status" value="1"/>
</dbReference>
<evidence type="ECO:0000256" key="1">
    <source>
        <dbReference type="SAM" id="MobiDB-lite"/>
    </source>
</evidence>
<organism evidence="3 4">
    <name type="scientific">Littorina saxatilis</name>
    <dbReference type="NCBI Taxonomy" id="31220"/>
    <lineage>
        <taxon>Eukaryota</taxon>
        <taxon>Metazoa</taxon>
        <taxon>Spiralia</taxon>
        <taxon>Lophotrochozoa</taxon>
        <taxon>Mollusca</taxon>
        <taxon>Gastropoda</taxon>
        <taxon>Caenogastropoda</taxon>
        <taxon>Littorinimorpha</taxon>
        <taxon>Littorinoidea</taxon>
        <taxon>Littorinidae</taxon>
        <taxon>Littorina</taxon>
    </lineage>
</organism>
<evidence type="ECO:0000259" key="2">
    <source>
        <dbReference type="Pfam" id="PF03372"/>
    </source>
</evidence>
<dbReference type="GO" id="GO:0003824">
    <property type="term" value="F:catalytic activity"/>
    <property type="evidence" value="ECO:0007669"/>
    <property type="project" value="InterPro"/>
</dbReference>
<dbReference type="PANTHER" id="PTHR23227:SF67">
    <property type="entry name" value="CRANIOFACIAL DEVELOPMENT PROTEIN 2-LIKE"/>
    <property type="match status" value="1"/>
</dbReference>
<evidence type="ECO:0000313" key="4">
    <source>
        <dbReference type="Proteomes" id="UP001374579"/>
    </source>
</evidence>